<comment type="catalytic activity">
    <reaction evidence="10 11">
        <text>D-sedoheptulose 7-phosphate + D-glyceraldehyde 3-phosphate = D-erythrose 4-phosphate + beta-D-fructose 6-phosphate</text>
        <dbReference type="Rhea" id="RHEA:17053"/>
        <dbReference type="ChEBI" id="CHEBI:16897"/>
        <dbReference type="ChEBI" id="CHEBI:57483"/>
        <dbReference type="ChEBI" id="CHEBI:57634"/>
        <dbReference type="ChEBI" id="CHEBI:59776"/>
        <dbReference type="EC" id="2.2.1.2"/>
    </reaction>
</comment>
<dbReference type="PANTHER" id="PTHR10683:SF31">
    <property type="entry name" value="TRANSALDOLASE"/>
    <property type="match status" value="1"/>
</dbReference>
<dbReference type="Proteomes" id="UP001303408">
    <property type="component" value="Chromosome"/>
</dbReference>
<organism evidence="12 14">
    <name type="scientific">Demequina capsici</name>
    <dbReference type="NCBI Taxonomy" id="3075620"/>
    <lineage>
        <taxon>Bacteria</taxon>
        <taxon>Bacillati</taxon>
        <taxon>Actinomycetota</taxon>
        <taxon>Actinomycetes</taxon>
        <taxon>Micrococcales</taxon>
        <taxon>Demequinaceae</taxon>
        <taxon>Demequina</taxon>
    </lineage>
</organism>
<evidence type="ECO:0000256" key="9">
    <source>
        <dbReference type="ARBA" id="ARBA00023270"/>
    </source>
</evidence>
<dbReference type="GO" id="GO:0005737">
    <property type="term" value="C:cytoplasm"/>
    <property type="evidence" value="ECO:0007669"/>
    <property type="project" value="UniProtKB-SubCell"/>
</dbReference>
<keyword evidence="9 11" id="KW-0704">Schiff base</keyword>
<evidence type="ECO:0000256" key="5">
    <source>
        <dbReference type="ARBA" id="ARBA00013151"/>
    </source>
</evidence>
<evidence type="ECO:0000256" key="10">
    <source>
        <dbReference type="ARBA" id="ARBA00048810"/>
    </source>
</evidence>
<dbReference type="PIRSF" id="PIRSF036915">
    <property type="entry name" value="Trnald_Bac_Plnt"/>
    <property type="match status" value="1"/>
</dbReference>
<dbReference type="EMBL" id="CP134879">
    <property type="protein sequence ID" value="WNM23276.1"/>
    <property type="molecule type" value="Genomic_DNA"/>
</dbReference>
<evidence type="ECO:0000313" key="12">
    <source>
        <dbReference type="EMBL" id="WNM23276.1"/>
    </source>
</evidence>
<evidence type="ECO:0000256" key="4">
    <source>
        <dbReference type="ARBA" id="ARBA00008426"/>
    </source>
</evidence>
<evidence type="ECO:0000256" key="3">
    <source>
        <dbReference type="ARBA" id="ARBA00004857"/>
    </source>
</evidence>
<dbReference type="GO" id="GO:0004801">
    <property type="term" value="F:transaldolase activity"/>
    <property type="evidence" value="ECO:0007669"/>
    <property type="project" value="UniProtKB-UniRule"/>
</dbReference>
<dbReference type="Proteomes" id="UP001304125">
    <property type="component" value="Chromosome"/>
</dbReference>
<dbReference type="InterPro" id="IPR018225">
    <property type="entry name" value="Transaldolase_AS"/>
</dbReference>
<sequence length="369" mass="39191">MSATTTIKAGPLESLRQAGVSVWLDDLSRDRIRSGGLAADIAERGVVGVTTNPSIFAASISGGGAYDSQIADLAARGVGVEEAVRMITTADVRAACDVMAVVHHATAGQDGKVSIEVDPRFARDTEATIAEARQLWWLVDRPNVMIKIPATKEGLPAIRKAISEGINVNVTLIFSLQRYREVVDAYLSGLEDALAAGRDLTVIRSVASFFVSRVDSEVDSRLPDGSPLRGAAAVANAALAYEHHLRVLRSERFKALADHGAHAQRPLWASTSTKDPSFPDTKYVDQLVADGVVNTMPEATLDAVADHGASEAADTVTGTFDEARARLEALAAAGVDLDDVTALLETQGVDKFAQSWEELLAHVREALLG</sequence>
<evidence type="ECO:0000256" key="11">
    <source>
        <dbReference type="HAMAP-Rule" id="MF_00493"/>
    </source>
</evidence>
<evidence type="ECO:0000313" key="13">
    <source>
        <dbReference type="EMBL" id="WNM26154.1"/>
    </source>
</evidence>
<dbReference type="KEGG" id="dcp:RN607_08065"/>
<accession>A0AA96F9S1</accession>
<evidence type="ECO:0000256" key="8">
    <source>
        <dbReference type="ARBA" id="ARBA00023126"/>
    </source>
</evidence>
<evidence type="ECO:0000256" key="2">
    <source>
        <dbReference type="ARBA" id="ARBA00004496"/>
    </source>
</evidence>
<evidence type="ECO:0000256" key="7">
    <source>
        <dbReference type="ARBA" id="ARBA00022679"/>
    </source>
</evidence>
<keyword evidence="14" id="KW-1185">Reference proteome</keyword>
<reference evidence="12 14" key="1">
    <citation type="submission" date="2023-09" db="EMBL/GenBank/DDBJ databases">
        <title>Demequina sp. a novel bacteria isolated from Capsicum annuum.</title>
        <authorList>
            <person name="Humaira Z."/>
            <person name="Lee J."/>
            <person name="Cho D."/>
        </authorList>
    </citation>
    <scope>NUCLEOTIDE SEQUENCE [LARGE SCALE GENOMIC DNA]</scope>
    <source>
        <strain evidence="12 14">OYTSA14</strain>
        <strain evidence="13">PMTSA13</strain>
    </source>
</reference>
<dbReference type="NCBIfam" id="NF002881">
    <property type="entry name" value="PRK03343.1"/>
    <property type="match status" value="1"/>
</dbReference>
<keyword evidence="8 11" id="KW-0570">Pentose shunt</keyword>
<gene>
    <name evidence="11 12" type="primary">tal</name>
    <name evidence="12" type="ORF">RN606_07830</name>
    <name evidence="13" type="ORF">RN607_08065</name>
</gene>
<dbReference type="InterPro" id="IPR001585">
    <property type="entry name" value="TAL/FSA"/>
</dbReference>
<dbReference type="Pfam" id="PF00923">
    <property type="entry name" value="TAL_FSA"/>
    <property type="match status" value="1"/>
</dbReference>
<dbReference type="NCBIfam" id="TIGR00876">
    <property type="entry name" value="tal_mycobact"/>
    <property type="match status" value="1"/>
</dbReference>
<evidence type="ECO:0000313" key="14">
    <source>
        <dbReference type="Proteomes" id="UP001304125"/>
    </source>
</evidence>
<dbReference type="SUPFAM" id="SSF51569">
    <property type="entry name" value="Aldolase"/>
    <property type="match status" value="1"/>
</dbReference>
<evidence type="ECO:0000256" key="1">
    <source>
        <dbReference type="ARBA" id="ARBA00003518"/>
    </source>
</evidence>
<comment type="subcellular location">
    <subcellularLocation>
        <location evidence="2 11">Cytoplasm</location>
    </subcellularLocation>
</comment>
<dbReference type="InterPro" id="IPR013785">
    <property type="entry name" value="Aldolase_TIM"/>
</dbReference>
<dbReference type="Gene3D" id="3.20.20.70">
    <property type="entry name" value="Aldolase class I"/>
    <property type="match status" value="1"/>
</dbReference>
<dbReference type="GO" id="GO:0005975">
    <property type="term" value="P:carbohydrate metabolic process"/>
    <property type="evidence" value="ECO:0007669"/>
    <property type="project" value="InterPro"/>
</dbReference>
<dbReference type="AlphaFoldDB" id="A0AA96F7D4"/>
<keyword evidence="6 11" id="KW-0963">Cytoplasm</keyword>
<dbReference type="RefSeq" id="WP_313496065.1">
    <property type="nucleotide sequence ID" value="NZ_CP134879.1"/>
</dbReference>
<name>A0AA96F7D4_9MICO</name>
<dbReference type="EMBL" id="CP134880">
    <property type="protein sequence ID" value="WNM26154.1"/>
    <property type="molecule type" value="Genomic_DNA"/>
</dbReference>
<keyword evidence="7 11" id="KW-0808">Transferase</keyword>
<dbReference type="CDD" id="cd00955">
    <property type="entry name" value="Transaldolase_like"/>
    <property type="match status" value="1"/>
</dbReference>
<comment type="pathway">
    <text evidence="3 11">Carbohydrate degradation; pentose phosphate pathway; D-glyceraldehyde 3-phosphate and beta-D-fructose 6-phosphate from D-ribose 5-phosphate and D-xylulose 5-phosphate (non-oxidative stage): step 2/3.</text>
</comment>
<evidence type="ECO:0000256" key="6">
    <source>
        <dbReference type="ARBA" id="ARBA00022490"/>
    </source>
</evidence>
<dbReference type="PROSITE" id="PS01054">
    <property type="entry name" value="TRANSALDOLASE_1"/>
    <property type="match status" value="1"/>
</dbReference>
<comment type="function">
    <text evidence="1 11">Transaldolase is important for the balance of metabolites in the pentose-phosphate pathway.</text>
</comment>
<feature type="active site" description="Schiff-base intermediate with substrate" evidence="11">
    <location>
        <position position="147"/>
    </location>
</feature>
<dbReference type="GO" id="GO:0006098">
    <property type="term" value="P:pentose-phosphate shunt"/>
    <property type="evidence" value="ECO:0007669"/>
    <property type="project" value="UniProtKB-UniRule"/>
</dbReference>
<dbReference type="HAMAP" id="MF_00493">
    <property type="entry name" value="Transaldolase_2"/>
    <property type="match status" value="1"/>
</dbReference>
<dbReference type="InterPro" id="IPR004732">
    <property type="entry name" value="Transaldolase_2"/>
</dbReference>
<comment type="similarity">
    <text evidence="4 11">Belongs to the transaldolase family. Type 2 subfamily.</text>
</comment>
<protein>
    <recommendedName>
        <fullName evidence="5 11">Transaldolase</fullName>
        <ecNumber evidence="5 11">2.2.1.2</ecNumber>
    </recommendedName>
</protein>
<dbReference type="PANTHER" id="PTHR10683">
    <property type="entry name" value="TRANSALDOLASE"/>
    <property type="match status" value="1"/>
</dbReference>
<accession>A0AA96F7D4</accession>
<dbReference type="EC" id="2.2.1.2" evidence="5 11"/>
<proteinExistence type="inferred from homology"/>